<dbReference type="InterPro" id="IPR050484">
    <property type="entry name" value="Transf_Hexapept/Carb_Anhydrase"/>
</dbReference>
<sequence length="58" mass="6361">MSDRDRNWPARLKFHLTAFVAPGAVVVGDVTLGARSSVWFNTVVRGDSDRVEVGDDTN</sequence>
<evidence type="ECO:0000313" key="1">
    <source>
        <dbReference type="EMBL" id="TMQ48595.1"/>
    </source>
</evidence>
<dbReference type="PANTHER" id="PTHR13061:SF29">
    <property type="entry name" value="GAMMA CARBONIC ANHYDRASE-LIKE 1, MITOCHONDRIAL-RELATED"/>
    <property type="match status" value="1"/>
</dbReference>
<feature type="non-terminal residue" evidence="1">
    <location>
        <position position="58"/>
    </location>
</feature>
<gene>
    <name evidence="1" type="ORF">E6K72_12850</name>
</gene>
<organism evidence="1 2">
    <name type="scientific">Eiseniibacteriota bacterium</name>
    <dbReference type="NCBI Taxonomy" id="2212470"/>
    <lineage>
        <taxon>Bacteria</taxon>
        <taxon>Candidatus Eiseniibacteriota</taxon>
    </lineage>
</organism>
<dbReference type="Proteomes" id="UP000317716">
    <property type="component" value="Unassembled WGS sequence"/>
</dbReference>
<dbReference type="InterPro" id="IPR011004">
    <property type="entry name" value="Trimer_LpxA-like_sf"/>
</dbReference>
<reference evidence="1 2" key="1">
    <citation type="journal article" date="2019" name="Nat. Microbiol.">
        <title>Mediterranean grassland soil C-N compound turnover is dependent on rainfall and depth, and is mediated by genomically divergent microorganisms.</title>
        <authorList>
            <person name="Diamond S."/>
            <person name="Andeer P.F."/>
            <person name="Li Z."/>
            <person name="Crits-Christoph A."/>
            <person name="Burstein D."/>
            <person name="Anantharaman K."/>
            <person name="Lane K.R."/>
            <person name="Thomas B.C."/>
            <person name="Pan C."/>
            <person name="Northen T.R."/>
            <person name="Banfield J.F."/>
        </authorList>
    </citation>
    <scope>NUCLEOTIDE SEQUENCE [LARGE SCALE GENOMIC DNA]</scope>
    <source>
        <strain evidence="1">WS_2</strain>
    </source>
</reference>
<accession>A0A538SB48</accession>
<comment type="caution">
    <text evidence="1">The sequence shown here is derived from an EMBL/GenBank/DDBJ whole genome shotgun (WGS) entry which is preliminary data.</text>
</comment>
<name>A0A538SB48_UNCEI</name>
<dbReference type="PANTHER" id="PTHR13061">
    <property type="entry name" value="DYNACTIN SUBUNIT P25"/>
    <property type="match status" value="1"/>
</dbReference>
<dbReference type="SUPFAM" id="SSF51161">
    <property type="entry name" value="Trimeric LpxA-like enzymes"/>
    <property type="match status" value="1"/>
</dbReference>
<evidence type="ECO:0000313" key="2">
    <source>
        <dbReference type="Proteomes" id="UP000317716"/>
    </source>
</evidence>
<dbReference type="Gene3D" id="2.160.10.10">
    <property type="entry name" value="Hexapeptide repeat proteins"/>
    <property type="match status" value="1"/>
</dbReference>
<protein>
    <submittedName>
        <fullName evidence="1">Gamma carbonic anhydrase family protein</fullName>
    </submittedName>
</protein>
<dbReference type="AlphaFoldDB" id="A0A538SB48"/>
<dbReference type="EMBL" id="VBOS01000474">
    <property type="protein sequence ID" value="TMQ48595.1"/>
    <property type="molecule type" value="Genomic_DNA"/>
</dbReference>
<proteinExistence type="predicted"/>